<dbReference type="PROSITE" id="PS50089">
    <property type="entry name" value="ZF_RING_2"/>
    <property type="match status" value="1"/>
</dbReference>
<evidence type="ECO:0000256" key="2">
    <source>
        <dbReference type="ARBA" id="ARBA00022771"/>
    </source>
</evidence>
<feature type="compositionally biased region" description="Acidic residues" evidence="6">
    <location>
        <begin position="684"/>
        <end position="714"/>
    </location>
</feature>
<dbReference type="SMART" id="SM00184">
    <property type="entry name" value="RING"/>
    <property type="match status" value="1"/>
</dbReference>
<proteinExistence type="predicted"/>
<feature type="compositionally biased region" description="Acidic residues" evidence="6">
    <location>
        <begin position="466"/>
        <end position="493"/>
    </location>
</feature>
<feature type="compositionally biased region" description="Basic residues" evidence="6">
    <location>
        <begin position="137"/>
        <end position="149"/>
    </location>
</feature>
<feature type="compositionally biased region" description="Polar residues" evidence="6">
    <location>
        <begin position="176"/>
        <end position="190"/>
    </location>
</feature>
<feature type="compositionally biased region" description="Basic and acidic residues" evidence="6">
    <location>
        <begin position="229"/>
        <end position="242"/>
    </location>
</feature>
<keyword evidence="2 4" id="KW-0863">Zinc-finger</keyword>
<keyword evidence="9" id="KW-1185">Reference proteome</keyword>
<keyword evidence="3" id="KW-0862">Zinc</keyword>
<dbReference type="AlphaFoldDB" id="A0AAD9CYK9"/>
<feature type="compositionally biased region" description="Acidic residues" evidence="6">
    <location>
        <begin position="537"/>
        <end position="549"/>
    </location>
</feature>
<feature type="coiled-coil region" evidence="5">
    <location>
        <begin position="253"/>
        <end position="298"/>
    </location>
</feature>
<comment type="caution">
    <text evidence="8">The sequence shown here is derived from an EMBL/GenBank/DDBJ whole genome shotgun (WGS) entry which is preliminary data.</text>
</comment>
<feature type="compositionally biased region" description="Basic and acidic residues" evidence="6">
    <location>
        <begin position="632"/>
        <end position="652"/>
    </location>
</feature>
<evidence type="ECO:0000256" key="1">
    <source>
        <dbReference type="ARBA" id="ARBA00022723"/>
    </source>
</evidence>
<dbReference type="Proteomes" id="UP001182556">
    <property type="component" value="Unassembled WGS sequence"/>
</dbReference>
<feature type="compositionally biased region" description="Polar residues" evidence="6">
    <location>
        <begin position="109"/>
        <end position="118"/>
    </location>
</feature>
<feature type="compositionally biased region" description="Basic residues" evidence="6">
    <location>
        <begin position="610"/>
        <end position="619"/>
    </location>
</feature>
<evidence type="ECO:0000256" key="3">
    <source>
        <dbReference type="ARBA" id="ARBA00022833"/>
    </source>
</evidence>
<feature type="domain" description="RING-type" evidence="7">
    <location>
        <begin position="322"/>
        <end position="381"/>
    </location>
</feature>
<feature type="compositionally biased region" description="Acidic residues" evidence="6">
    <location>
        <begin position="653"/>
        <end position="664"/>
    </location>
</feature>
<accession>A0AAD9CYK9</accession>
<protein>
    <recommendedName>
        <fullName evidence="7">RING-type domain-containing protein</fullName>
    </recommendedName>
</protein>
<keyword evidence="5" id="KW-0175">Coiled coil</keyword>
<dbReference type="InterPro" id="IPR013083">
    <property type="entry name" value="Znf_RING/FYVE/PHD"/>
</dbReference>
<evidence type="ECO:0000256" key="4">
    <source>
        <dbReference type="PROSITE-ProRule" id="PRU00175"/>
    </source>
</evidence>
<organism evidence="8 9">
    <name type="scientific">Papiliotrema laurentii</name>
    <name type="common">Cryptococcus laurentii</name>
    <dbReference type="NCBI Taxonomy" id="5418"/>
    <lineage>
        <taxon>Eukaryota</taxon>
        <taxon>Fungi</taxon>
        <taxon>Dikarya</taxon>
        <taxon>Basidiomycota</taxon>
        <taxon>Agaricomycotina</taxon>
        <taxon>Tremellomycetes</taxon>
        <taxon>Tremellales</taxon>
        <taxon>Rhynchogastremaceae</taxon>
        <taxon>Papiliotrema</taxon>
    </lineage>
</organism>
<feature type="compositionally biased region" description="Polar residues" evidence="6">
    <location>
        <begin position="243"/>
        <end position="253"/>
    </location>
</feature>
<feature type="compositionally biased region" description="Low complexity" evidence="6">
    <location>
        <begin position="13"/>
        <end position="40"/>
    </location>
</feature>
<dbReference type="InterPro" id="IPR027370">
    <property type="entry name" value="Znf-RING_euk"/>
</dbReference>
<keyword evidence="1" id="KW-0479">Metal-binding</keyword>
<reference evidence="8" key="1">
    <citation type="submission" date="2023-02" db="EMBL/GenBank/DDBJ databases">
        <title>Identification and recombinant expression of a fungal hydrolase from Papiliotrema laurentii that hydrolyzes apple cutin and clears colloidal polyester polyurethane.</title>
        <authorList>
            <consortium name="DOE Joint Genome Institute"/>
            <person name="Roman V.A."/>
            <person name="Bojanowski C."/>
            <person name="Crable B.R."/>
            <person name="Wagner D.N."/>
            <person name="Hung C.S."/>
            <person name="Nadeau L.J."/>
            <person name="Schratz L."/>
            <person name="Haridas S."/>
            <person name="Pangilinan J."/>
            <person name="Lipzen A."/>
            <person name="Na H."/>
            <person name="Yan M."/>
            <person name="Ng V."/>
            <person name="Grigoriev I.V."/>
            <person name="Spatafora J.W."/>
            <person name="Barlow D."/>
            <person name="Biffinger J."/>
            <person name="Kelley-Loughnane N."/>
            <person name="Varaljay V.A."/>
            <person name="Crookes-Goodson W.J."/>
        </authorList>
    </citation>
    <scope>NUCLEOTIDE SEQUENCE</scope>
    <source>
        <strain evidence="8">5307AH</strain>
    </source>
</reference>
<dbReference type="Gene3D" id="3.30.40.10">
    <property type="entry name" value="Zinc/RING finger domain, C3HC4 (zinc finger)"/>
    <property type="match status" value="1"/>
</dbReference>
<feature type="compositionally biased region" description="Basic and acidic residues" evidence="6">
    <location>
        <begin position="502"/>
        <end position="536"/>
    </location>
</feature>
<name>A0AAD9CYK9_PAPLA</name>
<feature type="region of interest" description="Disordered" evidence="6">
    <location>
        <begin position="1"/>
        <end position="253"/>
    </location>
</feature>
<dbReference type="Pfam" id="PF13445">
    <property type="entry name" value="zf-RING_UBOX"/>
    <property type="match status" value="1"/>
</dbReference>
<gene>
    <name evidence="8" type="ORF">DB88DRAFT_493992</name>
</gene>
<evidence type="ECO:0000313" key="8">
    <source>
        <dbReference type="EMBL" id="KAK1923154.1"/>
    </source>
</evidence>
<feature type="compositionally biased region" description="Gly residues" evidence="6">
    <location>
        <begin position="741"/>
        <end position="752"/>
    </location>
</feature>
<sequence length="784" mass="84880">MTDRGSGRKKSKLSLSSTLPSLPAHATTPSTASASSAGASDPGVTMTYGNDDITSNLDGPISGSSRKGKEKKRKREEDSAEQDLLASAHHQVITKGKSDLREVEAGGAAQTNNNTLKSTIDALATPNGHEEGEANPSKKRKKRNRRRKSGPAGGLSGDVDSPSQTPPVETTRGVASDNNAMKRSSATPGNAEQADTPHGPGDAAATPLAASDEDMAKYMKLSAPSTTTHRQDVNHANDKSTRNVESTQTNRQSAEIAEEMAALKTQLETAKAEAERQAEALKLQIEELEGKLKTGKEAGDAKDEVIKTNERVRDLLKDAVSCGVCFETLNDPHTLSCGHVACRTCLVSWFRTPGAYVHNVPDPIPENMDLSYWTKVCHVCRTYIVNRPIRMYHLQSILEPLGVDTHIPIALQTAKAGSAEDPWRNSFPEDKDSYRIHDESDNVDRCPACLGEIDEGSCSHCGAQFSEEEEVEDFDTGDENEGNDDEDDGDDASDIQYLGSDDGSRNRRDEHGGSDTSTRRALRENRAPPRRPRADTATDEEGNGSEDSDIVALEHPRRSRRTGSSRQTSPGSGTRGDRRSRRSSGTGDETIADDALSQSGDSESDSLPARPRRPSPRRRRFDEQLNPRGRRDRAGSSDRLRDYLDMFARDSDDGMTEDEGDDPVGETGDYGYSSTTGEERSIDDSEESAYEGSFIDDDDDISGSEGEGGDGGEDETGHLDLDDDDLEDSVILRSSRRAGSRIGGARHGGRGSGYDEDSQSAGGSEVGLDEMRRRRLLAYGRQGR</sequence>
<dbReference type="EMBL" id="JAODAN010000007">
    <property type="protein sequence ID" value="KAK1923154.1"/>
    <property type="molecule type" value="Genomic_DNA"/>
</dbReference>
<dbReference type="InterPro" id="IPR001841">
    <property type="entry name" value="Znf_RING"/>
</dbReference>
<dbReference type="CDD" id="cd16449">
    <property type="entry name" value="RING-HC"/>
    <property type="match status" value="1"/>
</dbReference>
<dbReference type="SUPFAM" id="SSF57850">
    <property type="entry name" value="RING/U-box"/>
    <property type="match status" value="1"/>
</dbReference>
<evidence type="ECO:0000256" key="6">
    <source>
        <dbReference type="SAM" id="MobiDB-lite"/>
    </source>
</evidence>
<feature type="region of interest" description="Disordered" evidence="6">
    <location>
        <begin position="466"/>
        <end position="772"/>
    </location>
</feature>
<dbReference type="GO" id="GO:0008270">
    <property type="term" value="F:zinc ion binding"/>
    <property type="evidence" value="ECO:0007669"/>
    <property type="project" value="UniProtKB-KW"/>
</dbReference>
<evidence type="ECO:0000259" key="7">
    <source>
        <dbReference type="PROSITE" id="PS50089"/>
    </source>
</evidence>
<evidence type="ECO:0000256" key="5">
    <source>
        <dbReference type="SAM" id="Coils"/>
    </source>
</evidence>
<evidence type="ECO:0000313" key="9">
    <source>
        <dbReference type="Proteomes" id="UP001182556"/>
    </source>
</evidence>